<dbReference type="FunFam" id="1.10.510.10:FF:000571">
    <property type="entry name" value="Maternal embryonic leucine zipper kinase"/>
    <property type="match status" value="1"/>
</dbReference>
<dbReference type="GO" id="GO:0005524">
    <property type="term" value="F:ATP binding"/>
    <property type="evidence" value="ECO:0007669"/>
    <property type="project" value="UniProtKB-UniRule"/>
</dbReference>
<evidence type="ECO:0000256" key="5">
    <source>
        <dbReference type="ARBA" id="ARBA00022777"/>
    </source>
</evidence>
<dbReference type="InterPro" id="IPR008271">
    <property type="entry name" value="Ser/Thr_kinase_AS"/>
</dbReference>
<dbReference type="InParanoid" id="G0NJZ0"/>
<evidence type="ECO:0000256" key="8">
    <source>
        <dbReference type="PROSITE-ProRule" id="PRU10141"/>
    </source>
</evidence>
<dbReference type="HOGENOM" id="CLU_000288_63_0_1"/>
<evidence type="ECO:0000259" key="11">
    <source>
        <dbReference type="PROSITE" id="PS50011"/>
    </source>
</evidence>
<dbReference type="InterPro" id="IPR011009">
    <property type="entry name" value="Kinase-like_dom_sf"/>
</dbReference>
<gene>
    <name evidence="12" type="ORF">CAEBREN_10987</name>
</gene>
<evidence type="ECO:0000313" key="13">
    <source>
        <dbReference type="Proteomes" id="UP000008068"/>
    </source>
</evidence>
<keyword evidence="6 8" id="KW-0067">ATP-binding</keyword>
<dbReference type="PROSITE" id="PS00108">
    <property type="entry name" value="PROTEIN_KINASE_ST"/>
    <property type="match status" value="1"/>
</dbReference>
<dbReference type="eggNOG" id="KOG0590">
    <property type="taxonomic scope" value="Eukaryota"/>
</dbReference>
<dbReference type="GO" id="GO:0005737">
    <property type="term" value="C:cytoplasm"/>
    <property type="evidence" value="ECO:0007669"/>
    <property type="project" value="TreeGrafter"/>
</dbReference>
<keyword evidence="13" id="KW-1185">Reference proteome</keyword>
<dbReference type="PROSITE" id="PS50011">
    <property type="entry name" value="PROTEIN_KINASE_DOM"/>
    <property type="match status" value="1"/>
</dbReference>
<organism evidence="13">
    <name type="scientific">Caenorhabditis brenneri</name>
    <name type="common">Nematode worm</name>
    <dbReference type="NCBI Taxonomy" id="135651"/>
    <lineage>
        <taxon>Eukaryota</taxon>
        <taxon>Metazoa</taxon>
        <taxon>Ecdysozoa</taxon>
        <taxon>Nematoda</taxon>
        <taxon>Chromadorea</taxon>
        <taxon>Rhabditida</taxon>
        <taxon>Rhabditina</taxon>
        <taxon>Rhabditomorpha</taxon>
        <taxon>Rhabditoidea</taxon>
        <taxon>Rhabditidae</taxon>
        <taxon>Peloderinae</taxon>
        <taxon>Caenorhabditis</taxon>
    </lineage>
</organism>
<reference evidence="13" key="1">
    <citation type="submission" date="2011-07" db="EMBL/GenBank/DDBJ databases">
        <authorList>
            <consortium name="Caenorhabditis brenneri Sequencing and Analysis Consortium"/>
            <person name="Wilson R.K."/>
        </authorList>
    </citation>
    <scope>NUCLEOTIDE SEQUENCE [LARGE SCALE GENOMIC DNA]</scope>
    <source>
        <strain evidence="13">PB2801</strain>
    </source>
</reference>
<dbReference type="GO" id="GO:0004674">
    <property type="term" value="F:protein serine/threonine kinase activity"/>
    <property type="evidence" value="ECO:0007669"/>
    <property type="project" value="UniProtKB-KW"/>
</dbReference>
<evidence type="ECO:0000256" key="10">
    <source>
        <dbReference type="SAM" id="MobiDB-lite"/>
    </source>
</evidence>
<feature type="binding site" evidence="8">
    <location>
        <position position="43"/>
    </location>
    <ligand>
        <name>ATP</name>
        <dbReference type="ChEBI" id="CHEBI:30616"/>
    </ligand>
</feature>
<comment type="similarity">
    <text evidence="9">Belongs to the protein kinase superfamily.</text>
</comment>
<dbReference type="STRING" id="135651.G0NJZ0"/>
<dbReference type="GO" id="GO:0035556">
    <property type="term" value="P:intracellular signal transduction"/>
    <property type="evidence" value="ECO:0007669"/>
    <property type="project" value="TreeGrafter"/>
</dbReference>
<feature type="region of interest" description="Disordered" evidence="10">
    <location>
        <begin position="260"/>
        <end position="315"/>
    </location>
</feature>
<keyword evidence="5" id="KW-0418">Kinase</keyword>
<evidence type="ECO:0000313" key="12">
    <source>
        <dbReference type="EMBL" id="EGT32716.1"/>
    </source>
</evidence>
<proteinExistence type="inferred from homology"/>
<evidence type="ECO:0000256" key="2">
    <source>
        <dbReference type="ARBA" id="ARBA00022527"/>
    </source>
</evidence>
<evidence type="ECO:0000256" key="3">
    <source>
        <dbReference type="ARBA" id="ARBA00022679"/>
    </source>
</evidence>
<dbReference type="PANTHER" id="PTHR24346:SF82">
    <property type="entry name" value="KP78A-RELATED"/>
    <property type="match status" value="1"/>
</dbReference>
<feature type="compositionally biased region" description="Polar residues" evidence="10">
    <location>
        <begin position="294"/>
        <end position="315"/>
    </location>
</feature>
<protein>
    <recommendedName>
        <fullName evidence="11">Protein kinase domain-containing protein</fullName>
    </recommendedName>
</protein>
<feature type="compositionally biased region" description="Basic and acidic residues" evidence="10">
    <location>
        <begin position="260"/>
        <end position="293"/>
    </location>
</feature>
<evidence type="ECO:0000256" key="7">
    <source>
        <dbReference type="ARBA" id="ARBA00022842"/>
    </source>
</evidence>
<dbReference type="Pfam" id="PF00069">
    <property type="entry name" value="Pkinase"/>
    <property type="match status" value="1"/>
</dbReference>
<keyword evidence="3" id="KW-0808">Transferase</keyword>
<name>G0NJZ0_CAEBE</name>
<dbReference type="InterPro" id="IPR000719">
    <property type="entry name" value="Prot_kinase_dom"/>
</dbReference>
<evidence type="ECO:0000256" key="1">
    <source>
        <dbReference type="ARBA" id="ARBA00001946"/>
    </source>
</evidence>
<keyword evidence="4 8" id="KW-0547">Nucleotide-binding</keyword>
<dbReference type="Gene3D" id="1.10.510.10">
    <property type="entry name" value="Transferase(Phosphotransferase) domain 1"/>
    <property type="match status" value="1"/>
</dbReference>
<accession>G0NJZ0</accession>
<dbReference type="EMBL" id="GL379897">
    <property type="protein sequence ID" value="EGT32716.1"/>
    <property type="molecule type" value="Genomic_DNA"/>
</dbReference>
<dbReference type="OrthoDB" id="5866181at2759"/>
<feature type="domain" description="Protein kinase" evidence="11">
    <location>
        <begin position="13"/>
        <end position="273"/>
    </location>
</feature>
<evidence type="ECO:0000256" key="4">
    <source>
        <dbReference type="ARBA" id="ARBA00022741"/>
    </source>
</evidence>
<sequence>MSATQKPTAEPKFRVVRTLGKGAFGKVLLIRKTENGNSLVAKKIPVQDENRNQAVKKEYQIQENLSKTGNPHVVKTIAMRTESKFLYIFLEYVDGGNLAKKIKPNFGMKPEQAEHYFLQILDGLQFIHGNGYVHRDIKPDNLLLTKKDTIKISDFGFARLYRAADGTETLLSDKVGTKDYKAPELFKKENYRGPPIDVWSSGITLVTLLTGVFPWDCAEHNDQSYNKWTSGSELDELPWNKMDQVTIDFFKEVLTDEPEKRATVEQIKSHPWLEEKKQTPTAVKEKNLKRKENNSNSEVPESDVQPTSNAKRQKL</sequence>
<dbReference type="InterPro" id="IPR017441">
    <property type="entry name" value="Protein_kinase_ATP_BS"/>
</dbReference>
<dbReference type="AlphaFoldDB" id="G0NJZ0"/>
<evidence type="ECO:0000256" key="9">
    <source>
        <dbReference type="RuleBase" id="RU000304"/>
    </source>
</evidence>
<comment type="cofactor">
    <cofactor evidence="1">
        <name>Mg(2+)</name>
        <dbReference type="ChEBI" id="CHEBI:18420"/>
    </cofactor>
</comment>
<dbReference type="PANTHER" id="PTHR24346">
    <property type="entry name" value="MAP/MICROTUBULE AFFINITY-REGULATING KINASE"/>
    <property type="match status" value="1"/>
</dbReference>
<dbReference type="OMA" id="AMRTESK"/>
<dbReference type="SMART" id="SM00220">
    <property type="entry name" value="S_TKc"/>
    <property type="match status" value="1"/>
</dbReference>
<dbReference type="Proteomes" id="UP000008068">
    <property type="component" value="Unassembled WGS sequence"/>
</dbReference>
<evidence type="ECO:0000256" key="6">
    <source>
        <dbReference type="ARBA" id="ARBA00022840"/>
    </source>
</evidence>
<keyword evidence="7" id="KW-0460">Magnesium</keyword>
<keyword evidence="2 9" id="KW-0723">Serine/threonine-protein kinase</keyword>
<dbReference type="PROSITE" id="PS00107">
    <property type="entry name" value="PROTEIN_KINASE_ATP"/>
    <property type="match status" value="1"/>
</dbReference>
<dbReference type="SUPFAM" id="SSF56112">
    <property type="entry name" value="Protein kinase-like (PK-like)"/>
    <property type="match status" value="1"/>
</dbReference>